<organism evidence="2">
    <name type="scientific">Comamonas kerstersii</name>
    <dbReference type="NCBI Taxonomy" id="225992"/>
    <lineage>
        <taxon>Bacteria</taxon>
        <taxon>Pseudomonadati</taxon>
        <taxon>Pseudomonadota</taxon>
        <taxon>Betaproteobacteria</taxon>
        <taxon>Burkholderiales</taxon>
        <taxon>Comamonadaceae</taxon>
        <taxon>Comamonas</taxon>
    </lineage>
</organism>
<sequence>MGMTINLNVFEALTEAGVSPEKARVVERQLESAIQSGLDMNRKDIMTKTDGAELKADVLKAITDLQRWIITAFLGVSGLTIVLVTAVVKLV</sequence>
<evidence type="ECO:0000313" key="2">
    <source>
        <dbReference type="EMBL" id="KAB0583573.1"/>
    </source>
</evidence>
<dbReference type="EMBL" id="VZOT01000025">
    <property type="protein sequence ID" value="KAB0583573.1"/>
    <property type="molecule type" value="Genomic_DNA"/>
</dbReference>
<dbReference type="AlphaFoldDB" id="A0A6A1QUC7"/>
<gene>
    <name evidence="2" type="ORF">F7P80_16435</name>
</gene>
<keyword evidence="1" id="KW-1133">Transmembrane helix</keyword>
<proteinExistence type="predicted"/>
<protein>
    <recommendedName>
        <fullName evidence="3">DUF1640 domain-containing protein</fullName>
    </recommendedName>
</protein>
<keyword evidence="1" id="KW-0472">Membrane</keyword>
<feature type="transmembrane region" description="Helical" evidence="1">
    <location>
        <begin position="68"/>
        <end position="88"/>
    </location>
</feature>
<comment type="caution">
    <text evidence="2">The sequence shown here is derived from an EMBL/GenBank/DDBJ whole genome shotgun (WGS) entry which is preliminary data.</text>
</comment>
<name>A0A6A1QUC7_9BURK</name>
<accession>A0A6A1QUC7</accession>
<evidence type="ECO:0008006" key="3">
    <source>
        <dbReference type="Google" id="ProtNLM"/>
    </source>
</evidence>
<reference evidence="2" key="1">
    <citation type="submission" date="2019-09" db="EMBL/GenBank/DDBJ databases">
        <title>Draft genome sequences of 48 bacterial type strains from the CCUG.</title>
        <authorList>
            <person name="Tunovic T."/>
            <person name="Pineiro-Iglesias B."/>
            <person name="Unosson C."/>
            <person name="Inganas E."/>
            <person name="Ohlen M."/>
            <person name="Cardew S."/>
            <person name="Jensie-Markopoulos S."/>
            <person name="Salva-Serra F."/>
            <person name="Jaen-Luchoro D."/>
            <person name="Karlsson R."/>
            <person name="Svensson-Stadler L."/>
            <person name="Chun J."/>
            <person name="Moore E."/>
        </authorList>
    </citation>
    <scope>NUCLEOTIDE SEQUENCE</scope>
    <source>
        <strain evidence="2">CCUG 15333</strain>
    </source>
</reference>
<dbReference type="RefSeq" id="WP_151046154.1">
    <property type="nucleotide sequence ID" value="NZ_CATYED010000033.1"/>
</dbReference>
<evidence type="ECO:0000256" key="1">
    <source>
        <dbReference type="SAM" id="Phobius"/>
    </source>
</evidence>
<keyword evidence="1" id="KW-0812">Transmembrane</keyword>